<dbReference type="Proteomes" id="UP001341840">
    <property type="component" value="Unassembled WGS sequence"/>
</dbReference>
<gene>
    <name evidence="1" type="ORF">PIB30_040182</name>
</gene>
<evidence type="ECO:0008006" key="3">
    <source>
        <dbReference type="Google" id="ProtNLM"/>
    </source>
</evidence>
<accession>A0ABU6YH19</accession>
<name>A0ABU6YH19_9FABA</name>
<dbReference type="EMBL" id="JASCZI010241871">
    <property type="protein sequence ID" value="MED6207938.1"/>
    <property type="molecule type" value="Genomic_DNA"/>
</dbReference>
<reference evidence="1 2" key="1">
    <citation type="journal article" date="2023" name="Plants (Basel)">
        <title>Bridging the Gap: Combining Genomics and Transcriptomics Approaches to Understand Stylosanthes scabra, an Orphan Legume from the Brazilian Caatinga.</title>
        <authorList>
            <person name="Ferreira-Neto J.R.C."/>
            <person name="da Silva M.D."/>
            <person name="Binneck E."/>
            <person name="de Melo N.F."/>
            <person name="da Silva R.H."/>
            <person name="de Melo A.L.T.M."/>
            <person name="Pandolfi V."/>
            <person name="Bustamante F.O."/>
            <person name="Brasileiro-Vidal A.C."/>
            <person name="Benko-Iseppon A.M."/>
        </authorList>
    </citation>
    <scope>NUCLEOTIDE SEQUENCE [LARGE SCALE GENOMIC DNA]</scope>
    <source>
        <tissue evidence="1">Leaves</tissue>
    </source>
</reference>
<evidence type="ECO:0000313" key="2">
    <source>
        <dbReference type="Proteomes" id="UP001341840"/>
    </source>
</evidence>
<organism evidence="1 2">
    <name type="scientific">Stylosanthes scabra</name>
    <dbReference type="NCBI Taxonomy" id="79078"/>
    <lineage>
        <taxon>Eukaryota</taxon>
        <taxon>Viridiplantae</taxon>
        <taxon>Streptophyta</taxon>
        <taxon>Embryophyta</taxon>
        <taxon>Tracheophyta</taxon>
        <taxon>Spermatophyta</taxon>
        <taxon>Magnoliopsida</taxon>
        <taxon>eudicotyledons</taxon>
        <taxon>Gunneridae</taxon>
        <taxon>Pentapetalae</taxon>
        <taxon>rosids</taxon>
        <taxon>fabids</taxon>
        <taxon>Fabales</taxon>
        <taxon>Fabaceae</taxon>
        <taxon>Papilionoideae</taxon>
        <taxon>50 kb inversion clade</taxon>
        <taxon>dalbergioids sensu lato</taxon>
        <taxon>Dalbergieae</taxon>
        <taxon>Pterocarpus clade</taxon>
        <taxon>Stylosanthes</taxon>
    </lineage>
</organism>
<sequence>MKLAHVIFRANLSEADFTSNQQKSTRETFQQRNNRTVVTWNPPHIGQVKCNTDGEHRSTGAGATVAVFCNAEGKVLTVTTIKQQSSTNRNWCQDFPTVIEGIIRNEEEITRSLSRNNDMTQI</sequence>
<keyword evidence="2" id="KW-1185">Reference proteome</keyword>
<comment type="caution">
    <text evidence="1">The sequence shown here is derived from an EMBL/GenBank/DDBJ whole genome shotgun (WGS) entry which is preliminary data.</text>
</comment>
<protein>
    <recommendedName>
        <fullName evidence="3">RNase H type-1 domain-containing protein</fullName>
    </recommendedName>
</protein>
<evidence type="ECO:0000313" key="1">
    <source>
        <dbReference type="EMBL" id="MED6207938.1"/>
    </source>
</evidence>
<proteinExistence type="predicted"/>